<evidence type="ECO:0000313" key="3">
    <source>
        <dbReference type="EMBL" id="NYG08574.1"/>
    </source>
</evidence>
<organism evidence="3 4">
    <name type="scientific">Pedococcus badiiscoriae</name>
    <dbReference type="NCBI Taxonomy" id="642776"/>
    <lineage>
        <taxon>Bacteria</taxon>
        <taxon>Bacillati</taxon>
        <taxon>Actinomycetota</taxon>
        <taxon>Actinomycetes</taxon>
        <taxon>Micrococcales</taxon>
        <taxon>Intrasporangiaceae</taxon>
        <taxon>Pedococcus</taxon>
    </lineage>
</organism>
<keyword evidence="4" id="KW-1185">Reference proteome</keyword>
<feature type="coiled-coil region" evidence="1">
    <location>
        <begin position="408"/>
        <end position="491"/>
    </location>
</feature>
<dbReference type="InterPro" id="IPR007139">
    <property type="entry name" value="DUF349"/>
</dbReference>
<feature type="compositionally biased region" description="Low complexity" evidence="2">
    <location>
        <begin position="22"/>
        <end position="41"/>
    </location>
</feature>
<evidence type="ECO:0000256" key="2">
    <source>
        <dbReference type="SAM" id="MobiDB-lite"/>
    </source>
</evidence>
<proteinExistence type="predicted"/>
<reference evidence="3 4" key="1">
    <citation type="submission" date="2020-07" db="EMBL/GenBank/DDBJ databases">
        <title>Sequencing the genomes of 1000 actinobacteria strains.</title>
        <authorList>
            <person name="Klenk H.-P."/>
        </authorList>
    </citation>
    <scope>NUCLEOTIDE SEQUENCE [LARGE SCALE GENOMIC DNA]</scope>
    <source>
        <strain evidence="3 4">DSM 23987</strain>
    </source>
</reference>
<dbReference type="EMBL" id="JACCAB010000001">
    <property type="protein sequence ID" value="NYG08574.1"/>
    <property type="molecule type" value="Genomic_DNA"/>
</dbReference>
<dbReference type="RefSeq" id="WP_179423097.1">
    <property type="nucleotide sequence ID" value="NZ_JACCAB010000001.1"/>
</dbReference>
<feature type="compositionally biased region" description="Pro residues" evidence="2">
    <location>
        <begin position="42"/>
        <end position="58"/>
    </location>
</feature>
<name>A0A852WNX7_9MICO</name>
<accession>A0A852WNX7</accession>
<evidence type="ECO:0008006" key="5">
    <source>
        <dbReference type="Google" id="ProtNLM"/>
    </source>
</evidence>
<keyword evidence="1" id="KW-0175">Coiled coil</keyword>
<protein>
    <recommendedName>
        <fullName evidence="5">DUF349 domain-containing protein</fullName>
    </recommendedName>
</protein>
<dbReference type="AlphaFoldDB" id="A0A852WNX7"/>
<feature type="compositionally biased region" description="Acidic residues" evidence="2">
    <location>
        <begin position="1"/>
        <end position="12"/>
    </location>
</feature>
<evidence type="ECO:0000313" key="4">
    <source>
        <dbReference type="Proteomes" id="UP000573599"/>
    </source>
</evidence>
<feature type="region of interest" description="Disordered" evidence="2">
    <location>
        <begin position="1"/>
        <end position="91"/>
    </location>
</feature>
<sequence length="497" mass="53862">MTEQTPEPDTEPDSTPTPAPEAAPEAAAAPEPDAAPEAAAPAPKPVPRPIPKPGPVPTPAAVRKVAHPQPAALTVAAPPGPPSETFGRVGEDGTVFVRTADGEREVGAYPGATPDEALHYFARKYDELYASAELLHQRLTTTDLSAKDAAEGLAKLREHCTGANVVGDLAALDAKVEEIAALVAARKATESAERSAARAAAAVEREAIVAEAEKIAGQPEAKIQWKTSGARMRELLDTWKKHQREGARLDRETEGALWQRFSQARNSFDKARRVHFAQLEGTQAEAKAAKQELVKEAEALSTSTDWGQTAGAFKRLMDRWRQAGRASRSDDDALWERFKAAQDAFFSAKDEIAAKDDDEFRGNLAVKEELLKEGQSILPVKDLEAAKAALRTLQDKWDAAGKVPRGDVERMEKGMRRIEQAVRDAEDQRWKQSNPEVAARAQSMVDQLEASVSALRDDLAKAQASGNEKKVKDAQAKLEAQEQWLAQARGNVDEFGS</sequence>
<dbReference type="Proteomes" id="UP000573599">
    <property type="component" value="Unassembled WGS sequence"/>
</dbReference>
<gene>
    <name evidence="3" type="ORF">BJ986_003061</name>
</gene>
<evidence type="ECO:0000256" key="1">
    <source>
        <dbReference type="SAM" id="Coils"/>
    </source>
</evidence>
<dbReference type="Pfam" id="PF03993">
    <property type="entry name" value="DUF349"/>
    <property type="match status" value="3"/>
</dbReference>
<comment type="caution">
    <text evidence="3">The sequence shown here is derived from an EMBL/GenBank/DDBJ whole genome shotgun (WGS) entry which is preliminary data.</text>
</comment>